<sequence>MALAMNSCRCESLNDSDRACSDPLPTAFMEPFLSSNRFAQKCIKVQESFKRICLDILSISYSIGKVLEDRMAEKIVSTVFTLSAIR</sequence>
<protein>
    <submittedName>
        <fullName evidence="1">Uncharacterized protein</fullName>
    </submittedName>
</protein>
<reference evidence="2" key="1">
    <citation type="journal article" date="2014" name="Nat. Genet.">
        <title>Genome of the human hookworm Necator americanus.</title>
        <authorList>
            <person name="Tang Y.T."/>
            <person name="Gao X."/>
            <person name="Rosa B.A."/>
            <person name="Abubucker S."/>
            <person name="Hallsworth-Pepin K."/>
            <person name="Martin J."/>
            <person name="Tyagi R."/>
            <person name="Heizer E."/>
            <person name="Zhang X."/>
            <person name="Bhonagiri-Palsikar V."/>
            <person name="Minx P."/>
            <person name="Warren W.C."/>
            <person name="Wang Q."/>
            <person name="Zhan B."/>
            <person name="Hotez P.J."/>
            <person name="Sternberg P.W."/>
            <person name="Dougall A."/>
            <person name="Gaze S.T."/>
            <person name="Mulvenna J."/>
            <person name="Sotillo J."/>
            <person name="Ranganathan S."/>
            <person name="Rabelo E.M."/>
            <person name="Wilson R.K."/>
            <person name="Felgner P.L."/>
            <person name="Bethony J."/>
            <person name="Hawdon J.M."/>
            <person name="Gasser R.B."/>
            <person name="Loukas A."/>
            <person name="Mitreva M."/>
        </authorList>
    </citation>
    <scope>NUCLEOTIDE SEQUENCE [LARGE SCALE GENOMIC DNA]</scope>
</reference>
<organism evidence="1 2">
    <name type="scientific">Necator americanus</name>
    <name type="common">Human hookworm</name>
    <dbReference type="NCBI Taxonomy" id="51031"/>
    <lineage>
        <taxon>Eukaryota</taxon>
        <taxon>Metazoa</taxon>
        <taxon>Ecdysozoa</taxon>
        <taxon>Nematoda</taxon>
        <taxon>Chromadorea</taxon>
        <taxon>Rhabditida</taxon>
        <taxon>Rhabditina</taxon>
        <taxon>Rhabditomorpha</taxon>
        <taxon>Strongyloidea</taxon>
        <taxon>Ancylostomatidae</taxon>
        <taxon>Bunostominae</taxon>
        <taxon>Necator</taxon>
    </lineage>
</organism>
<accession>W2TRF8</accession>
<dbReference type="Proteomes" id="UP000053676">
    <property type="component" value="Unassembled WGS sequence"/>
</dbReference>
<name>W2TRF8_NECAM</name>
<dbReference type="KEGG" id="nai:NECAME_07258"/>
<dbReference type="EMBL" id="KI658116">
    <property type="protein sequence ID" value="ETN83716.1"/>
    <property type="molecule type" value="Genomic_DNA"/>
</dbReference>
<evidence type="ECO:0000313" key="1">
    <source>
        <dbReference type="EMBL" id="ETN83716.1"/>
    </source>
</evidence>
<dbReference type="AlphaFoldDB" id="W2TRF8"/>
<proteinExistence type="predicted"/>
<gene>
    <name evidence="1" type="ORF">NECAME_07258</name>
</gene>
<evidence type="ECO:0000313" key="2">
    <source>
        <dbReference type="Proteomes" id="UP000053676"/>
    </source>
</evidence>
<keyword evidence="2" id="KW-1185">Reference proteome</keyword>